<keyword evidence="1" id="KW-0812">Transmembrane</keyword>
<dbReference type="Proteomes" id="UP000011134">
    <property type="component" value="Unassembled WGS sequence"/>
</dbReference>
<keyword evidence="1" id="KW-0472">Membrane</keyword>
<dbReference type="EMBL" id="AMZO01000018">
    <property type="protein sequence ID" value="ELR65438.1"/>
    <property type="molecule type" value="Genomic_DNA"/>
</dbReference>
<name>L8JB22_9GAMM</name>
<keyword evidence="3" id="KW-1185">Reference proteome</keyword>
<feature type="transmembrane region" description="Helical" evidence="1">
    <location>
        <begin position="6"/>
        <end position="28"/>
    </location>
</feature>
<evidence type="ECO:0000256" key="1">
    <source>
        <dbReference type="SAM" id="Phobius"/>
    </source>
</evidence>
<reference evidence="2 3" key="1">
    <citation type="submission" date="2012-12" db="EMBL/GenBank/DDBJ databases">
        <title>Genome Assembly of Photobacterium sp. AK15.</title>
        <authorList>
            <person name="Khatri I."/>
            <person name="Vaidya B."/>
            <person name="Srinivas T.N.R."/>
            <person name="Subramanian S."/>
            <person name="Pinnaka A."/>
        </authorList>
    </citation>
    <scope>NUCLEOTIDE SEQUENCE [LARGE SCALE GENOMIC DNA]</scope>
    <source>
        <strain evidence="2 3">AK15</strain>
    </source>
</reference>
<comment type="caution">
    <text evidence="2">The sequence shown here is derived from an EMBL/GenBank/DDBJ whole genome shotgun (WGS) entry which is preliminary data.</text>
</comment>
<dbReference type="PATRIC" id="fig|1056511.3.peg.2545"/>
<dbReference type="PIRSF" id="PIRSF028069">
    <property type="entry name" value="UCP028069"/>
    <property type="match status" value="1"/>
</dbReference>
<organism evidence="2 3">
    <name type="scientific">Photobacterium marinum</name>
    <dbReference type="NCBI Taxonomy" id="1056511"/>
    <lineage>
        <taxon>Bacteria</taxon>
        <taxon>Pseudomonadati</taxon>
        <taxon>Pseudomonadota</taxon>
        <taxon>Gammaproteobacteria</taxon>
        <taxon>Vibrionales</taxon>
        <taxon>Vibrionaceae</taxon>
        <taxon>Photobacterium</taxon>
    </lineage>
</organism>
<evidence type="ECO:0000313" key="3">
    <source>
        <dbReference type="Proteomes" id="UP000011134"/>
    </source>
</evidence>
<dbReference type="Pfam" id="PF11932">
    <property type="entry name" value="DUF3450"/>
    <property type="match status" value="1"/>
</dbReference>
<gene>
    <name evidence="2" type="ORF">C942_01052</name>
</gene>
<sequence>MILIFIYDAAVCFLNFISMILIAIFYFYESSEGIICKMKLRKTSLAVIMGFFAAGANADSLESARSIERNINVSSAQSQKKIDKSAEATLSMAAEIEQLQEEVKNLTVYRDHLARLVVSQEAEADSLNVQIRGIGETRQGIVPLMYKMIDGLKVLVAEDKPVRREHRLARIAKLDAMMGQADVSDAEKYRRILEAYQIEVDYGTKLGIYQGRIELMDLDSIEADLLYLGRISLVARSLDGKRYWAWNDKVSGWQALDSQFAKGIDQAFAIASKQAAPGLISLPVSVNVESK</sequence>
<keyword evidence="1" id="KW-1133">Transmembrane helix</keyword>
<evidence type="ECO:0000313" key="2">
    <source>
        <dbReference type="EMBL" id="ELR65438.1"/>
    </source>
</evidence>
<protein>
    <submittedName>
        <fullName evidence="2">TonB system biopolymer transport component</fullName>
    </submittedName>
</protein>
<proteinExistence type="predicted"/>
<dbReference type="InterPro" id="IPR016866">
    <property type="entry name" value="UCP028069"/>
</dbReference>
<dbReference type="AlphaFoldDB" id="L8JB22"/>
<accession>L8JB22</accession>